<dbReference type="Pfam" id="PF01512">
    <property type="entry name" value="Complex1_51K"/>
    <property type="match status" value="1"/>
</dbReference>
<protein>
    <recommendedName>
        <fullName evidence="5">4Fe-4S ferredoxin-type domain-containing protein</fullName>
    </recommendedName>
</protein>
<evidence type="ECO:0000313" key="6">
    <source>
        <dbReference type="EMBL" id="VEN75297.1"/>
    </source>
</evidence>
<dbReference type="PROSITE" id="PS00198">
    <property type="entry name" value="4FE4S_FER_1"/>
    <property type="match status" value="1"/>
</dbReference>
<dbReference type="SUPFAM" id="SSF142019">
    <property type="entry name" value="Nqo1 FMN-binding domain-like"/>
    <property type="match status" value="1"/>
</dbReference>
<dbReference type="InterPro" id="IPR017900">
    <property type="entry name" value="4Fe4S_Fe_S_CS"/>
</dbReference>
<dbReference type="InterPro" id="IPR010208">
    <property type="entry name" value="Ion_transpt_RnfC/RsxC"/>
</dbReference>
<keyword evidence="3" id="KW-0408">Iron</keyword>
<dbReference type="SUPFAM" id="SSF46548">
    <property type="entry name" value="alpha-helical ferredoxin"/>
    <property type="match status" value="1"/>
</dbReference>
<dbReference type="EMBL" id="CAACVI010000050">
    <property type="protein sequence ID" value="VEN75297.1"/>
    <property type="molecule type" value="Genomic_DNA"/>
</dbReference>
<keyword evidence="1" id="KW-0004">4Fe-4S</keyword>
<evidence type="ECO:0000256" key="1">
    <source>
        <dbReference type="ARBA" id="ARBA00022485"/>
    </source>
</evidence>
<evidence type="ECO:0000256" key="3">
    <source>
        <dbReference type="ARBA" id="ARBA00023004"/>
    </source>
</evidence>
<dbReference type="PANTHER" id="PTHR43034:SF2">
    <property type="entry name" value="ION-TRANSLOCATING OXIDOREDUCTASE COMPLEX SUBUNIT C"/>
    <property type="match status" value="1"/>
</dbReference>
<dbReference type="InterPro" id="IPR017896">
    <property type="entry name" value="4Fe4S_Fe-S-bd"/>
</dbReference>
<keyword evidence="2" id="KW-0479">Metal-binding</keyword>
<evidence type="ECO:0000259" key="5">
    <source>
        <dbReference type="PROSITE" id="PS51379"/>
    </source>
</evidence>
<dbReference type="PROSITE" id="PS51379">
    <property type="entry name" value="4FE4S_FER_2"/>
    <property type="match status" value="1"/>
</dbReference>
<dbReference type="Pfam" id="PF13237">
    <property type="entry name" value="Fer4_10"/>
    <property type="match status" value="1"/>
</dbReference>
<dbReference type="AlphaFoldDB" id="A0A484HQX6"/>
<reference evidence="6" key="1">
    <citation type="submission" date="2019-01" db="EMBL/GenBank/DDBJ databases">
        <authorList>
            <consortium name="Genoscope - CEA"/>
            <person name="William W."/>
        </authorList>
    </citation>
    <scope>NUCLEOTIDE SEQUENCE</scope>
    <source>
        <strain evidence="6">CR-1</strain>
    </source>
</reference>
<evidence type="ECO:0000256" key="2">
    <source>
        <dbReference type="ARBA" id="ARBA00022723"/>
    </source>
</evidence>
<dbReference type="GO" id="GO:0009055">
    <property type="term" value="F:electron transfer activity"/>
    <property type="evidence" value="ECO:0007669"/>
    <property type="project" value="InterPro"/>
</dbReference>
<proteinExistence type="predicted"/>
<name>A0A484HQX6_9BACT</name>
<dbReference type="InterPro" id="IPR037225">
    <property type="entry name" value="Nuo51_FMN-bd_sf"/>
</dbReference>
<dbReference type="GO" id="GO:0016020">
    <property type="term" value="C:membrane"/>
    <property type="evidence" value="ECO:0007669"/>
    <property type="project" value="InterPro"/>
</dbReference>
<dbReference type="Gene3D" id="3.30.70.20">
    <property type="match status" value="1"/>
</dbReference>
<dbReference type="PANTHER" id="PTHR43034">
    <property type="entry name" value="ION-TRANSLOCATING OXIDOREDUCTASE COMPLEX SUBUNIT C"/>
    <property type="match status" value="1"/>
</dbReference>
<dbReference type="GO" id="GO:0051539">
    <property type="term" value="F:4 iron, 4 sulfur cluster binding"/>
    <property type="evidence" value="ECO:0007669"/>
    <property type="project" value="InterPro"/>
</dbReference>
<evidence type="ECO:0000256" key="4">
    <source>
        <dbReference type="ARBA" id="ARBA00023014"/>
    </source>
</evidence>
<dbReference type="InterPro" id="IPR011538">
    <property type="entry name" value="Nuo51_FMN-bd"/>
</dbReference>
<dbReference type="GO" id="GO:0046872">
    <property type="term" value="F:metal ion binding"/>
    <property type="evidence" value="ECO:0007669"/>
    <property type="project" value="UniProtKB-KW"/>
</dbReference>
<gene>
    <name evidence="6" type="ORF">EPICR_70140</name>
</gene>
<organism evidence="6">
    <name type="scientific">uncultured Desulfobacteraceae bacterium</name>
    <dbReference type="NCBI Taxonomy" id="218296"/>
    <lineage>
        <taxon>Bacteria</taxon>
        <taxon>Pseudomonadati</taxon>
        <taxon>Thermodesulfobacteriota</taxon>
        <taxon>Desulfobacteria</taxon>
        <taxon>Desulfobacterales</taxon>
        <taxon>Desulfobacteraceae</taxon>
        <taxon>environmental samples</taxon>
    </lineage>
</organism>
<accession>A0A484HQX6</accession>
<feature type="domain" description="4Fe-4S ferredoxin-type" evidence="5">
    <location>
        <begin position="344"/>
        <end position="375"/>
    </location>
</feature>
<keyword evidence="4" id="KW-0411">Iron-sulfur</keyword>
<sequence>MMKNFLMGLGGVKLQYEKPEGVFPEPETIVPPQNATLLMAPGGGVLEKRALAPGDSVEAGRRLLLYTDDERCAVSPISGTVASISTVSDDQGRDWTQVSITGSSDPDPGVELDDLAGEPSLEGARRCLAHVPGAPCLDCFSSDSESLEPRNMEVIVINGVSSDLMLLTAPFLLFSAADAIGKGVEVLKKITGVGRVILAVPSDFSGSLDVTGAEIQKVSPLYPQGNPALIMKNVLGMEVPAGGSPADLGVAFFSLEAAISLGQAFETGRPPQEKLLTLVDKKGAGRLVYARIGTPVGHVIQSCGVEIDEDDLIIMGGPMTGSAVYSENFPVRPDTDGLMILKKDDVHYYSDYPCVNCGECVRVCPTGVPVNMLVRFLEAGRYEEAAESWDLMSCVDCGLCAFVCVARMPVFQYIRLAKHEISKTNAAA</sequence>